<dbReference type="KEGG" id="pcz:PCL1606_18620"/>
<evidence type="ECO:0000256" key="5">
    <source>
        <dbReference type="ARBA" id="ARBA00022576"/>
    </source>
</evidence>
<evidence type="ECO:0000259" key="10">
    <source>
        <dbReference type="Pfam" id="PF00155"/>
    </source>
</evidence>
<dbReference type="EMBL" id="CP011110">
    <property type="protein sequence ID" value="AKA23317.1"/>
    <property type="molecule type" value="Genomic_DNA"/>
</dbReference>
<comment type="cofactor">
    <cofactor evidence="1 9">
        <name>pyridoxal 5'-phosphate</name>
        <dbReference type="ChEBI" id="CHEBI:597326"/>
    </cofactor>
</comment>
<dbReference type="Gene3D" id="3.40.640.10">
    <property type="entry name" value="Type I PLP-dependent aspartate aminotransferase-like (Major domain)"/>
    <property type="match status" value="1"/>
</dbReference>
<name>A0A0D5XX59_9PSED</name>
<dbReference type="InterPro" id="IPR001917">
    <property type="entry name" value="Aminotrans_II_pyridoxalP_BS"/>
</dbReference>
<protein>
    <recommendedName>
        <fullName evidence="9">Histidinol-phosphate aminotransferase</fullName>
        <ecNumber evidence="9">2.6.1.9</ecNumber>
    </recommendedName>
    <alternativeName>
        <fullName evidence="9">Imidazole acetol-phosphate transaminase</fullName>
    </alternativeName>
</protein>
<evidence type="ECO:0000256" key="4">
    <source>
        <dbReference type="ARBA" id="ARBA00011738"/>
    </source>
</evidence>
<dbReference type="InterPro" id="IPR015421">
    <property type="entry name" value="PyrdxlP-dep_Trfase_major"/>
</dbReference>
<dbReference type="EC" id="2.6.1.9" evidence="9"/>
<keyword evidence="7 9" id="KW-0663">Pyridoxal phosphate</keyword>
<dbReference type="OrthoDB" id="9813612at2"/>
<dbReference type="Gene3D" id="3.90.1150.10">
    <property type="entry name" value="Aspartate Aminotransferase, domain 1"/>
    <property type="match status" value="1"/>
</dbReference>
<dbReference type="InterPro" id="IPR015422">
    <property type="entry name" value="PyrdxlP-dep_Trfase_small"/>
</dbReference>
<dbReference type="Proteomes" id="UP000032748">
    <property type="component" value="Chromosome"/>
</dbReference>
<dbReference type="CDD" id="cd00609">
    <property type="entry name" value="AAT_like"/>
    <property type="match status" value="1"/>
</dbReference>
<keyword evidence="6 9" id="KW-0808">Transferase</keyword>
<evidence type="ECO:0000256" key="9">
    <source>
        <dbReference type="HAMAP-Rule" id="MF_01023"/>
    </source>
</evidence>
<evidence type="ECO:0000313" key="12">
    <source>
        <dbReference type="Proteomes" id="UP000032748"/>
    </source>
</evidence>
<comment type="similarity">
    <text evidence="3 9">Belongs to the class-II pyridoxal-phosphate-dependent aminotransferase family. Histidinol-phosphate aminotransferase subfamily.</text>
</comment>
<organism evidence="11 12">
    <name type="scientific">Pseudomonas chlororaphis</name>
    <dbReference type="NCBI Taxonomy" id="587753"/>
    <lineage>
        <taxon>Bacteria</taxon>
        <taxon>Pseudomonadati</taxon>
        <taxon>Pseudomonadota</taxon>
        <taxon>Gammaproteobacteria</taxon>
        <taxon>Pseudomonadales</taxon>
        <taxon>Pseudomonadaceae</taxon>
        <taxon>Pseudomonas</taxon>
    </lineage>
</organism>
<evidence type="ECO:0000256" key="1">
    <source>
        <dbReference type="ARBA" id="ARBA00001933"/>
    </source>
</evidence>
<sequence length="370" mass="39709">MSGDFLALAQPGVQQLSPYVPGKPVDELARELDIDPAKIVKLASNENPLGASPQALAAIREELAELTRYPDGNGFALKTLLAERCSVEPAQVTLGNGSNDILELVARAYLAPGLNAVFSEHAFAVYPIVVQAVGAQARVVPAREWGHDLPAMLQAIDADTRVVFIANPNNPTGTWFSAEALDEFLQDVPAHVLVVLDEAYIEYAEGSDLPDGLDFLAAYPNLLVSRTFSKAYGLAALRVGYGLSTATVADVLNRVRQPFNVNSLALAAACAALQDDEYLAESRRLNEAGMQQLEAGFREQGLTWIPSRGNFIAVDLGRVAAPVFQGLLREGVIVRPVANYGMPNHLRVTIGLPAENTRFLEALAKVLARG</sequence>
<feature type="domain" description="Aminotransferase class I/classII large" evidence="10">
    <location>
        <begin position="38"/>
        <end position="363"/>
    </location>
</feature>
<dbReference type="NCBIfam" id="TIGR01141">
    <property type="entry name" value="hisC"/>
    <property type="match status" value="1"/>
</dbReference>
<dbReference type="RefSeq" id="WP_045881905.1">
    <property type="nucleotide sequence ID" value="NZ_CP011110.1"/>
</dbReference>
<dbReference type="GO" id="GO:0000105">
    <property type="term" value="P:L-histidine biosynthetic process"/>
    <property type="evidence" value="ECO:0007669"/>
    <property type="project" value="UniProtKB-UniRule"/>
</dbReference>
<dbReference type="AlphaFoldDB" id="A0A0D5XX59"/>
<evidence type="ECO:0000256" key="8">
    <source>
        <dbReference type="ARBA" id="ARBA00047481"/>
    </source>
</evidence>
<dbReference type="InterPro" id="IPR005861">
    <property type="entry name" value="HisP_aminotrans"/>
</dbReference>
<evidence type="ECO:0000256" key="6">
    <source>
        <dbReference type="ARBA" id="ARBA00022679"/>
    </source>
</evidence>
<dbReference type="Pfam" id="PF00155">
    <property type="entry name" value="Aminotran_1_2"/>
    <property type="match status" value="1"/>
</dbReference>
<dbReference type="GO" id="GO:0030170">
    <property type="term" value="F:pyridoxal phosphate binding"/>
    <property type="evidence" value="ECO:0007669"/>
    <property type="project" value="InterPro"/>
</dbReference>
<keyword evidence="9" id="KW-0368">Histidine biosynthesis</keyword>
<keyword evidence="5 9" id="KW-0032">Aminotransferase</keyword>
<dbReference type="PANTHER" id="PTHR43643">
    <property type="entry name" value="HISTIDINOL-PHOSPHATE AMINOTRANSFERASE 2"/>
    <property type="match status" value="1"/>
</dbReference>
<dbReference type="InterPro" id="IPR004839">
    <property type="entry name" value="Aminotransferase_I/II_large"/>
</dbReference>
<dbReference type="UniPathway" id="UPA00031">
    <property type="reaction ID" value="UER00012"/>
</dbReference>
<evidence type="ECO:0000256" key="3">
    <source>
        <dbReference type="ARBA" id="ARBA00007970"/>
    </source>
</evidence>
<proteinExistence type="inferred from homology"/>
<dbReference type="PANTHER" id="PTHR43643:SF3">
    <property type="entry name" value="HISTIDINOL-PHOSPHATE AMINOTRANSFERASE"/>
    <property type="match status" value="1"/>
</dbReference>
<accession>A0A0D5XX59</accession>
<dbReference type="SUPFAM" id="SSF53383">
    <property type="entry name" value="PLP-dependent transferases"/>
    <property type="match status" value="1"/>
</dbReference>
<dbReference type="InterPro" id="IPR015424">
    <property type="entry name" value="PyrdxlP-dep_Trfase"/>
</dbReference>
<gene>
    <name evidence="9" type="primary">hisC</name>
    <name evidence="11" type="ORF">PCL1606_18620</name>
</gene>
<reference evidence="11 12" key="1">
    <citation type="journal article" date="2015" name="Mol. Plant Microbe Interact.">
        <title>Comparative Genomic Analysis of Pseudomonas chlororaphis PCL1606 Reveals New Insight into Antifungal Compounds Involved in Biocontrol.</title>
        <authorList>
            <person name="Calderon C.E."/>
            <person name="Ramos C."/>
            <person name="de Vicente A."/>
            <person name="Cazorla F.M."/>
        </authorList>
    </citation>
    <scope>NUCLEOTIDE SEQUENCE [LARGE SCALE GENOMIC DNA]</scope>
    <source>
        <strain evidence="11 12">PCL1606</strain>
    </source>
</reference>
<comment type="catalytic activity">
    <reaction evidence="8 9">
        <text>L-histidinol phosphate + 2-oxoglutarate = 3-(imidazol-4-yl)-2-oxopropyl phosphate + L-glutamate</text>
        <dbReference type="Rhea" id="RHEA:23744"/>
        <dbReference type="ChEBI" id="CHEBI:16810"/>
        <dbReference type="ChEBI" id="CHEBI:29985"/>
        <dbReference type="ChEBI" id="CHEBI:57766"/>
        <dbReference type="ChEBI" id="CHEBI:57980"/>
        <dbReference type="EC" id="2.6.1.9"/>
    </reaction>
</comment>
<evidence type="ECO:0000256" key="7">
    <source>
        <dbReference type="ARBA" id="ARBA00022898"/>
    </source>
</evidence>
<feature type="modified residue" description="N6-(pyridoxal phosphate)lysine" evidence="9">
    <location>
        <position position="230"/>
    </location>
</feature>
<evidence type="ECO:0000256" key="2">
    <source>
        <dbReference type="ARBA" id="ARBA00005011"/>
    </source>
</evidence>
<keyword evidence="9" id="KW-0028">Amino-acid biosynthesis</keyword>
<dbReference type="HAMAP" id="MF_01023">
    <property type="entry name" value="HisC_aminotrans_2"/>
    <property type="match status" value="1"/>
</dbReference>
<comment type="subunit">
    <text evidence="4 9">Homodimer.</text>
</comment>
<dbReference type="PROSITE" id="PS00599">
    <property type="entry name" value="AA_TRANSFER_CLASS_2"/>
    <property type="match status" value="1"/>
</dbReference>
<dbReference type="GO" id="GO:0004400">
    <property type="term" value="F:histidinol-phosphate transaminase activity"/>
    <property type="evidence" value="ECO:0007669"/>
    <property type="project" value="UniProtKB-UniRule"/>
</dbReference>
<evidence type="ECO:0000313" key="11">
    <source>
        <dbReference type="EMBL" id="AKA23317.1"/>
    </source>
</evidence>
<dbReference type="InterPro" id="IPR050106">
    <property type="entry name" value="HistidinolP_aminotransfase"/>
</dbReference>
<dbReference type="PATRIC" id="fig|587753.10.peg.1852"/>
<comment type="pathway">
    <text evidence="2 9">Amino-acid biosynthesis; L-histidine biosynthesis; L-histidine from 5-phospho-alpha-D-ribose 1-diphosphate: step 7/9.</text>
</comment>